<feature type="compositionally biased region" description="Polar residues" evidence="1">
    <location>
        <begin position="132"/>
        <end position="142"/>
    </location>
</feature>
<accession>A0ABR3PLG6</accession>
<feature type="compositionally biased region" description="Polar residues" evidence="1">
    <location>
        <begin position="25"/>
        <end position="34"/>
    </location>
</feature>
<dbReference type="GeneID" id="95979320"/>
<evidence type="ECO:0000313" key="3">
    <source>
        <dbReference type="Proteomes" id="UP001562354"/>
    </source>
</evidence>
<gene>
    <name evidence="2" type="ORF">AAFC00_005621</name>
</gene>
<keyword evidence="3" id="KW-1185">Reference proteome</keyword>
<name>A0ABR3PLG6_9PEZI</name>
<dbReference type="Proteomes" id="UP001562354">
    <property type="component" value="Unassembled WGS sequence"/>
</dbReference>
<feature type="compositionally biased region" description="Polar residues" evidence="1">
    <location>
        <begin position="57"/>
        <end position="71"/>
    </location>
</feature>
<feature type="region of interest" description="Disordered" evidence="1">
    <location>
        <begin position="297"/>
        <end position="331"/>
    </location>
</feature>
<sequence length="331" mass="35164">MSAARPSSGPLTFFERMNSLKGSEGNVSAGNTIASHVAQENAEHDTRILKQLWEPAQQPSPTTPRTLPGSSDESDKAGSLAQSLHSPRPVRSQHDSDPETLAQPMNAHEAPSKPEAQQWTFAYPRSDEKENTAPTSATSMSSHDLGALKSKTPAEPAMSPKALSGPHRRFAAQVISKRVENAAKPPSPATRDVVTITSPAVTELPGANVEESSSPQISPPQFNPLAAFKPRFDSDDESSRGQPSVVQASASVSTNRDEMDRTMEDSSVSPNLTDSFTAHGDQTVAADLAAAYSRLSFTSNQSSCEKSTKIHSDYSAGIRQTSPEMLGPGAS</sequence>
<comment type="caution">
    <text evidence="2">The sequence shown here is derived from an EMBL/GenBank/DDBJ whole genome shotgun (WGS) entry which is preliminary data.</text>
</comment>
<feature type="compositionally biased region" description="Basic and acidic residues" evidence="1">
    <location>
        <begin position="255"/>
        <end position="264"/>
    </location>
</feature>
<dbReference type="RefSeq" id="XP_069203261.1">
    <property type="nucleotide sequence ID" value="XM_069348618.1"/>
</dbReference>
<organism evidence="2 3">
    <name type="scientific">Neodothiora populina</name>
    <dbReference type="NCBI Taxonomy" id="2781224"/>
    <lineage>
        <taxon>Eukaryota</taxon>
        <taxon>Fungi</taxon>
        <taxon>Dikarya</taxon>
        <taxon>Ascomycota</taxon>
        <taxon>Pezizomycotina</taxon>
        <taxon>Dothideomycetes</taxon>
        <taxon>Dothideomycetidae</taxon>
        <taxon>Dothideales</taxon>
        <taxon>Dothioraceae</taxon>
        <taxon>Neodothiora</taxon>
    </lineage>
</organism>
<evidence type="ECO:0000313" key="2">
    <source>
        <dbReference type="EMBL" id="KAL1306989.1"/>
    </source>
</evidence>
<feature type="compositionally biased region" description="Basic and acidic residues" evidence="1">
    <location>
        <begin position="230"/>
        <end position="239"/>
    </location>
</feature>
<protein>
    <submittedName>
        <fullName evidence="2">Uncharacterized protein</fullName>
    </submittedName>
</protein>
<feature type="compositionally biased region" description="Low complexity" evidence="1">
    <location>
        <begin position="244"/>
        <end position="253"/>
    </location>
</feature>
<feature type="region of interest" description="Disordered" evidence="1">
    <location>
        <begin position="21"/>
        <end position="277"/>
    </location>
</feature>
<evidence type="ECO:0000256" key="1">
    <source>
        <dbReference type="SAM" id="MobiDB-lite"/>
    </source>
</evidence>
<dbReference type="EMBL" id="JBFMKM010000004">
    <property type="protein sequence ID" value="KAL1306989.1"/>
    <property type="molecule type" value="Genomic_DNA"/>
</dbReference>
<reference evidence="2 3" key="1">
    <citation type="submission" date="2024-07" db="EMBL/GenBank/DDBJ databases">
        <title>Draft sequence of the Neodothiora populina.</title>
        <authorList>
            <person name="Drown D.D."/>
            <person name="Schuette U.S."/>
            <person name="Buechlein A.B."/>
            <person name="Rusch D.R."/>
            <person name="Winton L.W."/>
            <person name="Adams G.A."/>
        </authorList>
    </citation>
    <scope>NUCLEOTIDE SEQUENCE [LARGE SCALE GENOMIC DNA]</scope>
    <source>
        <strain evidence="2 3">CPC 39397</strain>
    </source>
</reference>
<feature type="compositionally biased region" description="Polar residues" evidence="1">
    <location>
        <begin position="265"/>
        <end position="276"/>
    </location>
</feature>
<proteinExistence type="predicted"/>